<protein>
    <submittedName>
        <fullName evidence="2">Transcriptional regulator</fullName>
    </submittedName>
</protein>
<organism evidence="2 3">
    <name type="scientific">Pseudomonas putida</name>
    <name type="common">Arthrobacter siderocapsulatus</name>
    <dbReference type="NCBI Taxonomy" id="303"/>
    <lineage>
        <taxon>Bacteria</taxon>
        <taxon>Pseudomonadati</taxon>
        <taxon>Pseudomonadota</taxon>
        <taxon>Gammaproteobacteria</taxon>
        <taxon>Pseudomonadales</taxon>
        <taxon>Pseudomonadaceae</taxon>
        <taxon>Pseudomonas</taxon>
    </lineage>
</organism>
<sequence length="94" mass="10501">MTVSIEIRALLIEGVLQGIADGSLELGQAVRKLRVEVAKLQQTQFARMCKISVRTLIQIEQGEGNPTLNSLNAVFRPFGLQMGVLRRPDRLKDR</sequence>
<accession>A0A177SRR4</accession>
<dbReference type="SUPFAM" id="SSF47413">
    <property type="entry name" value="lambda repressor-like DNA-binding domains"/>
    <property type="match status" value="1"/>
</dbReference>
<dbReference type="Proteomes" id="UP000077752">
    <property type="component" value="Unassembled WGS sequence"/>
</dbReference>
<dbReference type="AlphaFoldDB" id="A0A177SRR4"/>
<proteinExistence type="predicted"/>
<dbReference type="Gene3D" id="1.10.260.40">
    <property type="entry name" value="lambda repressor-like DNA-binding domains"/>
    <property type="match status" value="1"/>
</dbReference>
<dbReference type="CDD" id="cd00093">
    <property type="entry name" value="HTH_XRE"/>
    <property type="match status" value="1"/>
</dbReference>
<name>A0A177SRR4_PSEPU</name>
<dbReference type="InterPro" id="IPR001387">
    <property type="entry name" value="Cro/C1-type_HTH"/>
</dbReference>
<dbReference type="RefSeq" id="WP_064302182.1">
    <property type="nucleotide sequence ID" value="NZ_LUCV01000010.1"/>
</dbReference>
<dbReference type="SMART" id="SM00530">
    <property type="entry name" value="HTH_XRE"/>
    <property type="match status" value="1"/>
</dbReference>
<evidence type="ECO:0000259" key="1">
    <source>
        <dbReference type="PROSITE" id="PS50943"/>
    </source>
</evidence>
<comment type="caution">
    <text evidence="2">The sequence shown here is derived from an EMBL/GenBank/DDBJ whole genome shotgun (WGS) entry which is preliminary data.</text>
</comment>
<evidence type="ECO:0000313" key="2">
    <source>
        <dbReference type="EMBL" id="OAI93654.1"/>
    </source>
</evidence>
<dbReference type="GO" id="GO:0003677">
    <property type="term" value="F:DNA binding"/>
    <property type="evidence" value="ECO:0007669"/>
    <property type="project" value="InterPro"/>
</dbReference>
<gene>
    <name evidence="2" type="ORF">AYO28_13010</name>
</gene>
<evidence type="ECO:0000313" key="3">
    <source>
        <dbReference type="Proteomes" id="UP000077752"/>
    </source>
</evidence>
<dbReference type="EMBL" id="LUCV01000010">
    <property type="protein sequence ID" value="OAI93654.1"/>
    <property type="molecule type" value="Genomic_DNA"/>
</dbReference>
<reference evidence="2 3" key="1">
    <citation type="submission" date="2016-03" db="EMBL/GenBank/DDBJ databases">
        <title>Draft Genome Assembly of Pseudomonas putida strain CBF10-2.</title>
        <authorList>
            <person name="Iyer R.S."/>
            <person name="Damania A."/>
        </authorList>
    </citation>
    <scope>NUCLEOTIDE SEQUENCE [LARGE SCALE GENOMIC DNA]</scope>
    <source>
        <strain evidence="2 3">CBF10-2</strain>
    </source>
</reference>
<dbReference type="Pfam" id="PF01381">
    <property type="entry name" value="HTH_3"/>
    <property type="match status" value="1"/>
</dbReference>
<feature type="domain" description="HTH cro/C1-type" evidence="1">
    <location>
        <begin position="30"/>
        <end position="85"/>
    </location>
</feature>
<dbReference type="InterPro" id="IPR010982">
    <property type="entry name" value="Lambda_DNA-bd_dom_sf"/>
</dbReference>
<dbReference type="PROSITE" id="PS50943">
    <property type="entry name" value="HTH_CROC1"/>
    <property type="match status" value="1"/>
</dbReference>